<dbReference type="AlphaFoldDB" id="A0A512BR56"/>
<organism evidence="1 2">
    <name type="scientific">Microvirga aerophila</name>
    <dbReference type="NCBI Taxonomy" id="670291"/>
    <lineage>
        <taxon>Bacteria</taxon>
        <taxon>Pseudomonadati</taxon>
        <taxon>Pseudomonadota</taxon>
        <taxon>Alphaproteobacteria</taxon>
        <taxon>Hyphomicrobiales</taxon>
        <taxon>Methylobacteriaceae</taxon>
        <taxon>Microvirga</taxon>
    </lineage>
</organism>
<gene>
    <name evidence="1" type="ORF">MAE02_20970</name>
</gene>
<protein>
    <submittedName>
        <fullName evidence="1">Uncharacterized protein</fullName>
    </submittedName>
</protein>
<proteinExistence type="predicted"/>
<accession>A0A512BR56</accession>
<name>A0A512BR56_9HYPH</name>
<comment type="caution">
    <text evidence="1">The sequence shown here is derived from an EMBL/GenBank/DDBJ whole genome shotgun (WGS) entry which is preliminary data.</text>
</comment>
<dbReference type="OrthoDB" id="8021341at2"/>
<sequence>MIGIVHKLSDQQGFQPLPRPLVVEVISTQLIKAHVLTPWTGGQDVADFDLVIRDNDTVNEQQHKLPELLEGGICQPVLHPLAKGLQ</sequence>
<evidence type="ECO:0000313" key="2">
    <source>
        <dbReference type="Proteomes" id="UP000321085"/>
    </source>
</evidence>
<dbReference type="Proteomes" id="UP000321085">
    <property type="component" value="Unassembled WGS sequence"/>
</dbReference>
<reference evidence="1 2" key="1">
    <citation type="submission" date="2019-07" db="EMBL/GenBank/DDBJ databases">
        <title>Whole genome shotgun sequence of Microvirga aerophila NBRC 106136.</title>
        <authorList>
            <person name="Hosoyama A."/>
            <person name="Uohara A."/>
            <person name="Ohji S."/>
            <person name="Ichikawa N."/>
        </authorList>
    </citation>
    <scope>NUCLEOTIDE SEQUENCE [LARGE SCALE GENOMIC DNA]</scope>
    <source>
        <strain evidence="1 2">NBRC 106136</strain>
    </source>
</reference>
<evidence type="ECO:0000313" key="1">
    <source>
        <dbReference type="EMBL" id="GEO14401.1"/>
    </source>
</evidence>
<keyword evidence="2" id="KW-1185">Reference proteome</keyword>
<dbReference type="EMBL" id="BJYU01000022">
    <property type="protein sequence ID" value="GEO14401.1"/>
    <property type="molecule type" value="Genomic_DNA"/>
</dbReference>